<keyword evidence="6" id="KW-0961">Cell wall biogenesis/degradation</keyword>
<feature type="active site" description="Proton acceptor" evidence="7">
    <location>
        <position position="116"/>
    </location>
</feature>
<dbReference type="InterPro" id="IPR001967">
    <property type="entry name" value="Peptidase_S11_N"/>
</dbReference>
<evidence type="ECO:0000256" key="6">
    <source>
        <dbReference type="ARBA" id="ARBA00023316"/>
    </source>
</evidence>
<protein>
    <recommendedName>
        <fullName evidence="10">Peptidase S11 D-alanyl-D-alanine carboxypeptidase A N-terminal domain-containing protein</fullName>
    </recommendedName>
</protein>
<reference evidence="11 12" key="1">
    <citation type="journal article" date="2016" name="Nat. Commun.">
        <title>Thousands of microbial genomes shed light on interconnected biogeochemical processes in an aquifer system.</title>
        <authorList>
            <person name="Anantharaman K."/>
            <person name="Brown C.T."/>
            <person name="Hug L.A."/>
            <person name="Sharon I."/>
            <person name="Castelle C.J."/>
            <person name="Probst A.J."/>
            <person name="Thomas B.C."/>
            <person name="Singh A."/>
            <person name="Wilkins M.J."/>
            <person name="Karaoz U."/>
            <person name="Brodie E.L."/>
            <person name="Williams K.H."/>
            <person name="Hubbard S.S."/>
            <person name="Banfield J.F."/>
        </authorList>
    </citation>
    <scope>NUCLEOTIDE SEQUENCE [LARGE SCALE GENOMIC DNA]</scope>
</reference>
<evidence type="ECO:0000259" key="10">
    <source>
        <dbReference type="Pfam" id="PF00768"/>
    </source>
</evidence>
<proteinExistence type="inferred from homology"/>
<keyword evidence="4" id="KW-0133">Cell shape</keyword>
<evidence type="ECO:0000256" key="1">
    <source>
        <dbReference type="ARBA" id="ARBA00007164"/>
    </source>
</evidence>
<evidence type="ECO:0000256" key="5">
    <source>
        <dbReference type="ARBA" id="ARBA00022984"/>
    </source>
</evidence>
<dbReference type="GO" id="GO:0009252">
    <property type="term" value="P:peptidoglycan biosynthetic process"/>
    <property type="evidence" value="ECO:0007669"/>
    <property type="project" value="UniProtKB-KW"/>
</dbReference>
<dbReference type="PRINTS" id="PR00725">
    <property type="entry name" value="DADACBPTASE1"/>
</dbReference>
<gene>
    <name evidence="11" type="ORF">A2639_01590</name>
</gene>
<evidence type="ECO:0000256" key="8">
    <source>
        <dbReference type="PIRSR" id="PIRSR618044-2"/>
    </source>
</evidence>
<dbReference type="EMBL" id="MHOL01000010">
    <property type="protein sequence ID" value="OGZ62964.1"/>
    <property type="molecule type" value="Genomic_DNA"/>
</dbReference>
<feature type="active site" evidence="7">
    <location>
        <position position="168"/>
    </location>
</feature>
<dbReference type="PANTHER" id="PTHR21581">
    <property type="entry name" value="D-ALANYL-D-ALANINE CARBOXYPEPTIDASE"/>
    <property type="match status" value="1"/>
</dbReference>
<comment type="caution">
    <text evidence="11">The sequence shown here is derived from an EMBL/GenBank/DDBJ whole genome shotgun (WGS) entry which is preliminary data.</text>
</comment>
<evidence type="ECO:0000256" key="2">
    <source>
        <dbReference type="ARBA" id="ARBA00022729"/>
    </source>
</evidence>
<keyword evidence="5" id="KW-0573">Peptidoglycan synthesis</keyword>
<feature type="active site" description="Acyl-ester intermediate" evidence="7">
    <location>
        <position position="113"/>
    </location>
</feature>
<evidence type="ECO:0000256" key="3">
    <source>
        <dbReference type="ARBA" id="ARBA00022801"/>
    </source>
</evidence>
<evidence type="ECO:0000256" key="7">
    <source>
        <dbReference type="PIRSR" id="PIRSR618044-1"/>
    </source>
</evidence>
<dbReference type="GO" id="GO:0009002">
    <property type="term" value="F:serine-type D-Ala-D-Ala carboxypeptidase activity"/>
    <property type="evidence" value="ECO:0007669"/>
    <property type="project" value="InterPro"/>
</dbReference>
<dbReference type="Gene3D" id="3.40.710.10">
    <property type="entry name" value="DD-peptidase/beta-lactamase superfamily"/>
    <property type="match status" value="1"/>
</dbReference>
<dbReference type="GO" id="GO:0008360">
    <property type="term" value="P:regulation of cell shape"/>
    <property type="evidence" value="ECO:0007669"/>
    <property type="project" value="UniProtKB-KW"/>
</dbReference>
<evidence type="ECO:0000313" key="11">
    <source>
        <dbReference type="EMBL" id="OGZ62964.1"/>
    </source>
</evidence>
<evidence type="ECO:0000256" key="4">
    <source>
        <dbReference type="ARBA" id="ARBA00022960"/>
    </source>
</evidence>
<evidence type="ECO:0000313" key="12">
    <source>
        <dbReference type="Proteomes" id="UP000178991"/>
    </source>
</evidence>
<keyword evidence="3" id="KW-0378">Hydrolase</keyword>
<dbReference type="Pfam" id="PF00768">
    <property type="entry name" value="Peptidase_S11"/>
    <property type="match status" value="1"/>
</dbReference>
<dbReference type="PANTHER" id="PTHR21581:SF26">
    <property type="entry name" value="D-ALANYL-D-ALANINE ENDOPEPTIDASE"/>
    <property type="match status" value="1"/>
</dbReference>
<dbReference type="InterPro" id="IPR012338">
    <property type="entry name" value="Beta-lactam/transpept-like"/>
</dbReference>
<dbReference type="Proteomes" id="UP000178991">
    <property type="component" value="Unassembled WGS sequence"/>
</dbReference>
<sequence>MEKSKTVKLFLLFFIFVLLFLVGFFGIKISSGDQISFNGSYAGASLYDSAKEDYKVDTRQQGINGKTIKSKEVAKENEFNIEAESIISVRINPELIANIKFSKNEEEKLPVASLTKLMTALVVLENYDLNKKITVSKLAMAQEGEQGNLKLGEALSVKNLLYITLIESSNRAAYAISEDIGEDKFILLMNNYSEKLGLKNTHFQDSSGLNSKSYSTAMDLAKLSAYLFENYPLFREIISLKEFDLYLDNGQLHRKLISTNKFLGEVNGIIGGKTGWTSEAKGCFMVVEKNNGSSDYTIHIILGAEDRFLEMQKLINWVNSH</sequence>
<dbReference type="InterPro" id="IPR018044">
    <property type="entry name" value="Peptidase_S11"/>
</dbReference>
<dbReference type="GO" id="GO:0006508">
    <property type="term" value="P:proteolysis"/>
    <property type="evidence" value="ECO:0007669"/>
    <property type="project" value="InterPro"/>
</dbReference>
<evidence type="ECO:0000256" key="9">
    <source>
        <dbReference type="RuleBase" id="RU004016"/>
    </source>
</evidence>
<dbReference type="SUPFAM" id="SSF56601">
    <property type="entry name" value="beta-lactamase/transpeptidase-like"/>
    <property type="match status" value="1"/>
</dbReference>
<feature type="binding site" evidence="8">
    <location>
        <position position="273"/>
    </location>
    <ligand>
        <name>substrate</name>
    </ligand>
</feature>
<feature type="domain" description="Peptidase S11 D-alanyl-D-alanine carboxypeptidase A N-terminal" evidence="10">
    <location>
        <begin position="78"/>
        <end position="304"/>
    </location>
</feature>
<keyword evidence="2" id="KW-0732">Signal</keyword>
<dbReference type="AlphaFoldDB" id="A0A1G2HKB5"/>
<accession>A0A1G2HKB5</accession>
<name>A0A1G2HKB5_9BACT</name>
<organism evidence="11 12">
    <name type="scientific">Candidatus Staskawiczbacteria bacterium RIFCSPHIGHO2_01_FULL_34_27</name>
    <dbReference type="NCBI Taxonomy" id="1802199"/>
    <lineage>
        <taxon>Bacteria</taxon>
        <taxon>Candidatus Staskawicziibacteriota</taxon>
    </lineage>
</organism>
<dbReference type="GO" id="GO:0071555">
    <property type="term" value="P:cell wall organization"/>
    <property type="evidence" value="ECO:0007669"/>
    <property type="project" value="UniProtKB-KW"/>
</dbReference>
<comment type="similarity">
    <text evidence="1 9">Belongs to the peptidase S11 family.</text>
</comment>